<dbReference type="Proteomes" id="UP000596742">
    <property type="component" value="Unassembled WGS sequence"/>
</dbReference>
<accession>A0A8B6HM22</accession>
<sequence>MDLQFSLCLEPDICYPVIDVFKSQLLQLPMCEMQMKFNTGNVSLISWMANKGLKIGQSLTTALGNELLDSFGLTNYMNDAHCNRFEGIYAEAVNGWNHKDCPVNMTLPRIHSSITCHVSELCTGITCCIEVGKIKKTFTAFIIVDYCLMQLSIGIERKTFEKSLLLYEWGFSLEKFKFENDMTGTVKAPVFTRMIEELGIAKYLKEEQCNRLTSPFSLTISNGWNDECKRLQRNTLPKLRGPISCYLTQSCTHVDCCMFVAQINRTLSLFLDIDSCNYQMSIGIETLVFRQSLLQYEFGKTDIFRMGDVVVLKYSLEDLNGERMFLLNMDLSVCFEAEGSCSLKLPLLRDVFIPKPVCNLDQGFPKFDFSLQKFSQNFVESKVLLPQFAVDIFLEQLGITKFLESVSCNRKIPPYFTDENGWNNSCEYQLGLPVLNDHVTCHITNACSEIECCLDVEPLQRSFHAYVMLDSCLNRIKLGIEKYNLDTVYFDFEFDFSLKKFLTKKRLPQLVHQLPVINVLQVLEKSRVREYMQSPQCSTRGQIYKPSVNGWKNGCSSASGSLPFLYGPVSCMISSDCRTVDCCLNVPLIKRSFHVVMDIDLCARKMTLKIEKLKMELSLMDAKLKFSLNKWLQDFNIPTTNVLTKPMTSQLIEALSIGNLIDSSSCERSNNKYSPSVNGWKSGKIHHFNMKGVVRIRYSIDDLAEERKFLVNMNISVCFESDAPCLYDIVLFQDSLLPKIMCDWESGFSIPGFSLDSFVQNYGYNMSDTLPPFLVNTVFQKLGISAYLIDNPCSPRDVVYFPSKNGWKNDCQYDLKLLKLPESTACNLGSSCTSINCCIQENNLRRTFNVWVDVNTCTYKLRFGIEKLSHQIDLFGYKWGTIERKYLMNVVRIEFTLKDLNEERQFEIDMNISICFEEDSCISSFIVFQKTILPKVFCEWGTGFLIPGFSLSRYLENLGYAVTDSLPKDISDRLPFYLGMDTFLLKPDCMNGISPYSVTNMTKNTVCPESDHQGITFNNSVSCDFGKTCSDIRCCVGVKFLHRALYISIDIDPCEYIMQLQVESLQVTKSLFDYKWGVEDNISLQGGLIFEFVIDDLPSQKMFMVDLKLSVCLEANNPSDCIFKIDVFKNYKIRKQSCNWNMGFKVKDFSLKEWMNKRKIQLTDSLTIYDSQKLLEQMGIQKYLNQDECKIHNGKTEHPEGWSLSSECKEPYNIQPIGNGLSCNITDNCSEIMCCIFVDKLKMSIDFYLTLDPCNNKFTIGVGKFRKTESLLSFDFGAEEVFSLYGLLKLTYKISDFQSEYAFVVALNISVCFESDMQCEMELQIFKDVKLYKKLCDLDEKYSISNFSLSRWLLNQNIAVGQQLPDYAVDLLTEELGIAQYLHNKQCSKQNMYPINAGWNTLDCKNEFKMPKLSRHMACRLPEYCTGATCCVDIPLLRTSVETFVLLDVCNYKITFGIERMIKKISLFDYNYNTWQNVTLGNVVRLGLKQWLNDKNLPSTTTVLNSLLASHLLEDLGLADYMLYPSCDFSTFKMKQLGWKSECSSTVELPILPKEVVCHLDSTCNGITCCIEIKLLQKNINIFMDIDSCNYRVSIGIEKYQFHFSFGDFQFGVQQNIHISKVIEIIYKVTDFPGESVYFIDFKIKICFNDKGHCVTDTDVLYNTKVQKKSCDWSRGYKNKDLSMKNWLKDHGIRLTRKLSSETTLLLLDKLGIAEFLLDDQCDRHDHFSVYASQFEGWTTSKQIL</sequence>
<organism evidence="1 2">
    <name type="scientific">Mytilus galloprovincialis</name>
    <name type="common">Mediterranean mussel</name>
    <dbReference type="NCBI Taxonomy" id="29158"/>
    <lineage>
        <taxon>Eukaryota</taxon>
        <taxon>Metazoa</taxon>
        <taxon>Spiralia</taxon>
        <taxon>Lophotrochozoa</taxon>
        <taxon>Mollusca</taxon>
        <taxon>Bivalvia</taxon>
        <taxon>Autobranchia</taxon>
        <taxon>Pteriomorphia</taxon>
        <taxon>Mytilida</taxon>
        <taxon>Mytiloidea</taxon>
        <taxon>Mytilidae</taxon>
        <taxon>Mytilinae</taxon>
        <taxon>Mytilus</taxon>
    </lineage>
</organism>
<evidence type="ECO:0000313" key="1">
    <source>
        <dbReference type="EMBL" id="VDI81244.1"/>
    </source>
</evidence>
<dbReference type="EMBL" id="UYJE01010246">
    <property type="protein sequence ID" value="VDI81244.1"/>
    <property type="molecule type" value="Genomic_DNA"/>
</dbReference>
<gene>
    <name evidence="1" type="ORF">MGAL_10B039830</name>
</gene>
<name>A0A8B6HM22_MYTGA</name>
<comment type="caution">
    <text evidence="1">The sequence shown here is derived from an EMBL/GenBank/DDBJ whole genome shotgun (WGS) entry which is preliminary data.</text>
</comment>
<protein>
    <submittedName>
        <fullName evidence="1">Uncharacterized protein</fullName>
    </submittedName>
</protein>
<keyword evidence="2" id="KW-1185">Reference proteome</keyword>
<proteinExistence type="predicted"/>
<dbReference type="OrthoDB" id="6109072at2759"/>
<evidence type="ECO:0000313" key="2">
    <source>
        <dbReference type="Proteomes" id="UP000596742"/>
    </source>
</evidence>
<reference evidence="1" key="1">
    <citation type="submission" date="2018-11" db="EMBL/GenBank/DDBJ databases">
        <authorList>
            <person name="Alioto T."/>
            <person name="Alioto T."/>
        </authorList>
    </citation>
    <scope>NUCLEOTIDE SEQUENCE</scope>
</reference>